<dbReference type="SUPFAM" id="SSF48425">
    <property type="entry name" value="Sec7 domain"/>
    <property type="match status" value="1"/>
</dbReference>
<dbReference type="PROSITE" id="PS50003">
    <property type="entry name" value="PH_DOMAIN"/>
    <property type="match status" value="1"/>
</dbReference>
<dbReference type="InterPro" id="IPR035999">
    <property type="entry name" value="Sec7_dom_sf"/>
</dbReference>
<dbReference type="InterPro" id="IPR023394">
    <property type="entry name" value="Sec7_C_sf"/>
</dbReference>
<feature type="region of interest" description="Disordered" evidence="1">
    <location>
        <begin position="456"/>
        <end position="493"/>
    </location>
</feature>
<feature type="compositionally biased region" description="Low complexity" evidence="1">
    <location>
        <begin position="944"/>
        <end position="986"/>
    </location>
</feature>
<dbReference type="Pfam" id="PF00595">
    <property type="entry name" value="PDZ"/>
    <property type="match status" value="1"/>
</dbReference>
<dbReference type="InParanoid" id="A0A7M7SW19"/>
<dbReference type="Pfam" id="PF15410">
    <property type="entry name" value="PH_9"/>
    <property type="match status" value="1"/>
</dbReference>
<dbReference type="PANTHER" id="PTHR10663:SF376">
    <property type="entry name" value="PH AND SEC7 DOMAIN-CONTAINING PROTEIN"/>
    <property type="match status" value="1"/>
</dbReference>
<reference evidence="5" key="2">
    <citation type="submission" date="2021-01" db="UniProtKB">
        <authorList>
            <consortium name="EnsemblMetazoa"/>
        </authorList>
    </citation>
    <scope>IDENTIFICATION</scope>
</reference>
<dbReference type="CDD" id="cd00171">
    <property type="entry name" value="Sec7"/>
    <property type="match status" value="1"/>
</dbReference>
<protein>
    <submittedName>
        <fullName evidence="5">Uncharacterized protein</fullName>
    </submittedName>
</protein>
<evidence type="ECO:0000313" key="5">
    <source>
        <dbReference type="EnsemblMetazoa" id="XP_030835391"/>
    </source>
</evidence>
<dbReference type="SUPFAM" id="SSF50729">
    <property type="entry name" value="PH domain-like"/>
    <property type="match status" value="1"/>
</dbReference>
<accession>A0A7M7SW19</accession>
<dbReference type="InterPro" id="IPR001849">
    <property type="entry name" value="PH_domain"/>
</dbReference>
<dbReference type="OrthoDB" id="2157641at2759"/>
<sequence length="1055" mass="115001">MDMEGGGCSGGVTPKILHLQRALSGGFGFSLMGGRGTGFPPVICDILSDSPASECEGMQVGDIILEINNETMENKSTKEVVTALMKSPDDLILKVREDLATRDRVLKFLAPLDKSPSSQHRAFKTTSIISPKPKIEKRDFTKVNSDRVVCTSGDLNGLEAGVGESDSSPDLSERLRCAGASNGETEELRGLQSPVLPNRTGFDNELRENGVGEIKDHLVTPKSNGLDASQPTDSLVNSHSCNSDADATEEFVGQILTTTALIHREDSLKEGGLSPAKRLDTVEEGRKDVLDGCVQSNTVLADPEVVRETDLTVSSAETDTTMNNGHSTAELVRITSHQLPTTFSHSQDVRTRIENGTNVSYNNDTMSSPVDSAFVTSSPIVKVKTTATTVSLGRNTPSEVQVKSVQQPMESSRPKLSTNAIGIQTNPSDLEPRIENGGLKGKCELSAAMAAPTAGQTMLGNGGNIGSVDLPSLTPRDRESTSSSGSDDYEFPDMNTLESALHENPKNLDLPSAKRLAKRLYELDGFKREDVSIHLSKRNEFCKLVAREYLSYFDFTGDRLDEALREFLRCVTVIGESQERERVLAHFSHRYFDCNPGVVESSDAAHTLICAVMLLNTDLHGQNIGKKMSLNAFVTNLEGMNDGMSFPRSTLKALYNAIKAQPLEWIMDDDDARSDVSSTGKGSKKLPRNGTPSGNPLVQIDDDPNAPVYIQTYVMRKLVTDAEGKKTPKGKRGWKMYFGTVKGLCIYLHKSEVAKDLAFNNPKEVMRIQHALASRSGQYDKKPNVFLLRLANWSEYLMQCLDVRDMQSWMQAVNLASSVHSSPPLPAAVGSQMGFRRPVLPSGASKQDPAQQLASHDEKIEALERELEDHRSYPPDKKAKAKIIKDYKTKDEYLEYEISRFKTYIYLLRSQPFSSLPPRSAPPAPSSSSSVAQRSSPAPVPKFASSHSSSTLSRSASAPNSLPKFTSSSSSSLSKSSSSVKSPSSSDGRKSPEGNSSSSKPILRKTNSNAGGSHSDPAAEESQSFLRDSTNKVHRSFSDRYSYRMAIHNSVKMNE</sequence>
<dbReference type="KEGG" id="spu:586629"/>
<dbReference type="CDD" id="cd00136">
    <property type="entry name" value="PDZ_canonical"/>
    <property type="match status" value="1"/>
</dbReference>
<dbReference type="SMART" id="SM00233">
    <property type="entry name" value="PH"/>
    <property type="match status" value="1"/>
</dbReference>
<feature type="region of interest" description="Disordered" evidence="1">
    <location>
        <begin position="674"/>
        <end position="701"/>
    </location>
</feature>
<dbReference type="GO" id="GO:0032012">
    <property type="term" value="P:regulation of ARF protein signal transduction"/>
    <property type="evidence" value="ECO:0007669"/>
    <property type="project" value="InterPro"/>
</dbReference>
<dbReference type="GeneID" id="586629"/>
<dbReference type="Pfam" id="PF01369">
    <property type="entry name" value="Sec7"/>
    <property type="match status" value="1"/>
</dbReference>
<dbReference type="PROSITE" id="PS50106">
    <property type="entry name" value="PDZ"/>
    <property type="match status" value="1"/>
</dbReference>
<evidence type="ECO:0000313" key="6">
    <source>
        <dbReference type="Proteomes" id="UP000007110"/>
    </source>
</evidence>
<name>A0A7M7SW19_STRPU</name>
<feature type="region of interest" description="Disordered" evidence="1">
    <location>
        <begin position="915"/>
        <end position="1040"/>
    </location>
</feature>
<dbReference type="RefSeq" id="XP_030835391.1">
    <property type="nucleotide sequence ID" value="XM_030979531.1"/>
</dbReference>
<dbReference type="PANTHER" id="PTHR10663">
    <property type="entry name" value="GUANYL-NUCLEOTIDE EXCHANGE FACTOR"/>
    <property type="match status" value="1"/>
</dbReference>
<dbReference type="EnsemblMetazoa" id="XM_030979531">
    <property type="protein sequence ID" value="XP_030835391"/>
    <property type="gene ID" value="LOC586629"/>
</dbReference>
<keyword evidence="6" id="KW-1185">Reference proteome</keyword>
<dbReference type="AlphaFoldDB" id="A0A7M7SW19"/>
<organism evidence="5 6">
    <name type="scientific">Strongylocentrotus purpuratus</name>
    <name type="common">Purple sea urchin</name>
    <dbReference type="NCBI Taxonomy" id="7668"/>
    <lineage>
        <taxon>Eukaryota</taxon>
        <taxon>Metazoa</taxon>
        <taxon>Echinodermata</taxon>
        <taxon>Eleutherozoa</taxon>
        <taxon>Echinozoa</taxon>
        <taxon>Echinoidea</taxon>
        <taxon>Euechinoidea</taxon>
        <taxon>Echinacea</taxon>
        <taxon>Camarodonta</taxon>
        <taxon>Echinidea</taxon>
        <taxon>Strongylocentrotidae</taxon>
        <taxon>Strongylocentrotus</taxon>
    </lineage>
</organism>
<proteinExistence type="predicted"/>
<dbReference type="Gene3D" id="2.30.29.30">
    <property type="entry name" value="Pleckstrin-homology domain (PH domain)/Phosphotyrosine-binding domain (PTB)"/>
    <property type="match status" value="1"/>
</dbReference>
<dbReference type="InterPro" id="IPR041681">
    <property type="entry name" value="PH_9"/>
</dbReference>
<feature type="compositionally biased region" description="Polar residues" evidence="1">
    <location>
        <begin position="844"/>
        <end position="854"/>
    </location>
</feature>
<feature type="domain" description="SEC7" evidence="4">
    <location>
        <begin position="501"/>
        <end position="661"/>
    </location>
</feature>
<dbReference type="Gene3D" id="1.10.1000.11">
    <property type="entry name" value="Arf Nucleotide-binding Site Opener,domain 2"/>
    <property type="match status" value="1"/>
</dbReference>
<dbReference type="PROSITE" id="PS50190">
    <property type="entry name" value="SEC7"/>
    <property type="match status" value="1"/>
</dbReference>
<feature type="region of interest" description="Disordered" evidence="1">
    <location>
        <begin position="404"/>
        <end position="434"/>
    </location>
</feature>
<evidence type="ECO:0000259" key="3">
    <source>
        <dbReference type="PROSITE" id="PS50106"/>
    </source>
</evidence>
<feature type="region of interest" description="Disordered" evidence="1">
    <location>
        <begin position="836"/>
        <end position="856"/>
    </location>
</feature>
<feature type="compositionally biased region" description="Polar residues" evidence="1">
    <location>
        <begin position="993"/>
        <end position="1012"/>
    </location>
</feature>
<feature type="compositionally biased region" description="Polar residues" evidence="1">
    <location>
        <begin position="404"/>
        <end position="428"/>
    </location>
</feature>
<dbReference type="OMA" id="MTDGVKT"/>
<dbReference type="InterPro" id="IPR036034">
    <property type="entry name" value="PDZ_sf"/>
</dbReference>
<dbReference type="GO" id="GO:0005085">
    <property type="term" value="F:guanyl-nucleotide exchange factor activity"/>
    <property type="evidence" value="ECO:0000318"/>
    <property type="project" value="GO_Central"/>
</dbReference>
<dbReference type="Gene3D" id="2.30.42.10">
    <property type="match status" value="1"/>
</dbReference>
<evidence type="ECO:0000256" key="1">
    <source>
        <dbReference type="SAM" id="MobiDB-lite"/>
    </source>
</evidence>
<dbReference type="InterPro" id="IPR000904">
    <property type="entry name" value="Sec7_dom"/>
</dbReference>
<dbReference type="SMART" id="SM00228">
    <property type="entry name" value="PDZ"/>
    <property type="match status" value="1"/>
</dbReference>
<feature type="domain" description="PH" evidence="2">
    <location>
        <begin position="719"/>
        <end position="818"/>
    </location>
</feature>
<dbReference type="SUPFAM" id="SSF50156">
    <property type="entry name" value="PDZ domain-like"/>
    <property type="match status" value="1"/>
</dbReference>
<dbReference type="InterPro" id="IPR001478">
    <property type="entry name" value="PDZ"/>
</dbReference>
<dbReference type="InterPro" id="IPR011993">
    <property type="entry name" value="PH-like_dom_sf"/>
</dbReference>
<dbReference type="SMART" id="SM00222">
    <property type="entry name" value="Sec7"/>
    <property type="match status" value="1"/>
</dbReference>
<dbReference type="Proteomes" id="UP000007110">
    <property type="component" value="Unassembled WGS sequence"/>
</dbReference>
<evidence type="ECO:0000259" key="4">
    <source>
        <dbReference type="PROSITE" id="PS50190"/>
    </source>
</evidence>
<reference evidence="6" key="1">
    <citation type="submission" date="2015-02" db="EMBL/GenBank/DDBJ databases">
        <title>Genome sequencing for Strongylocentrotus purpuratus.</title>
        <authorList>
            <person name="Murali S."/>
            <person name="Liu Y."/>
            <person name="Vee V."/>
            <person name="English A."/>
            <person name="Wang M."/>
            <person name="Skinner E."/>
            <person name="Han Y."/>
            <person name="Muzny D.M."/>
            <person name="Worley K.C."/>
            <person name="Gibbs R.A."/>
        </authorList>
    </citation>
    <scope>NUCLEOTIDE SEQUENCE</scope>
</reference>
<evidence type="ECO:0000259" key="2">
    <source>
        <dbReference type="PROSITE" id="PS50003"/>
    </source>
</evidence>
<feature type="compositionally biased region" description="Low complexity" evidence="1">
    <location>
        <begin position="926"/>
        <end position="937"/>
    </location>
</feature>
<feature type="domain" description="PDZ" evidence="3">
    <location>
        <begin position="16"/>
        <end position="99"/>
    </location>
</feature>